<gene>
    <name evidence="1" type="ORF">Sradi_6158600</name>
</gene>
<accession>A0AAW2KAP7</accession>
<evidence type="ECO:0000313" key="1">
    <source>
        <dbReference type="EMBL" id="KAL0302905.1"/>
    </source>
</evidence>
<sequence length="166" mass="19345">MGKYCVTHGYNNGEGFLSPYRSVRYYLKEWKTGRNALQKHEQFFNVKHAFDKNVIERTFGLLKAHREMTDVSIESLLTDEGSENEEFGEYLGNKVDIDHFVKTLRFKVFSYYSARTEILGKDRDTGEHAQDVYNASNNVNNETFHVSPEYYVPSPDLMYLVMITSL</sequence>
<reference evidence="1" key="2">
    <citation type="journal article" date="2024" name="Plant">
        <title>Genomic evolution and insights into agronomic trait innovations of Sesamum species.</title>
        <authorList>
            <person name="Miao H."/>
            <person name="Wang L."/>
            <person name="Qu L."/>
            <person name="Liu H."/>
            <person name="Sun Y."/>
            <person name="Le M."/>
            <person name="Wang Q."/>
            <person name="Wei S."/>
            <person name="Zheng Y."/>
            <person name="Lin W."/>
            <person name="Duan Y."/>
            <person name="Cao H."/>
            <person name="Xiong S."/>
            <person name="Wang X."/>
            <person name="Wei L."/>
            <person name="Li C."/>
            <person name="Ma Q."/>
            <person name="Ju M."/>
            <person name="Zhao R."/>
            <person name="Li G."/>
            <person name="Mu C."/>
            <person name="Tian Q."/>
            <person name="Mei H."/>
            <person name="Zhang T."/>
            <person name="Gao T."/>
            <person name="Zhang H."/>
        </authorList>
    </citation>
    <scope>NUCLEOTIDE SEQUENCE</scope>
    <source>
        <strain evidence="1">G02</strain>
    </source>
</reference>
<comment type="caution">
    <text evidence="1">The sequence shown here is derived from an EMBL/GenBank/DDBJ whole genome shotgun (WGS) entry which is preliminary data.</text>
</comment>
<organism evidence="1">
    <name type="scientific">Sesamum radiatum</name>
    <name type="common">Black benniseed</name>
    <dbReference type="NCBI Taxonomy" id="300843"/>
    <lineage>
        <taxon>Eukaryota</taxon>
        <taxon>Viridiplantae</taxon>
        <taxon>Streptophyta</taxon>
        <taxon>Embryophyta</taxon>
        <taxon>Tracheophyta</taxon>
        <taxon>Spermatophyta</taxon>
        <taxon>Magnoliopsida</taxon>
        <taxon>eudicotyledons</taxon>
        <taxon>Gunneridae</taxon>
        <taxon>Pentapetalae</taxon>
        <taxon>asterids</taxon>
        <taxon>lamiids</taxon>
        <taxon>Lamiales</taxon>
        <taxon>Pedaliaceae</taxon>
        <taxon>Sesamum</taxon>
    </lineage>
</organism>
<name>A0AAW2KAP7_SESRA</name>
<evidence type="ECO:0008006" key="2">
    <source>
        <dbReference type="Google" id="ProtNLM"/>
    </source>
</evidence>
<dbReference type="EMBL" id="JACGWJ010000029">
    <property type="protein sequence ID" value="KAL0302905.1"/>
    <property type="molecule type" value="Genomic_DNA"/>
</dbReference>
<protein>
    <recommendedName>
        <fullName evidence="2">Protein FAR1-RELATED SEQUENCE</fullName>
    </recommendedName>
</protein>
<reference evidence="1" key="1">
    <citation type="submission" date="2020-06" db="EMBL/GenBank/DDBJ databases">
        <authorList>
            <person name="Li T."/>
            <person name="Hu X."/>
            <person name="Zhang T."/>
            <person name="Song X."/>
            <person name="Zhang H."/>
            <person name="Dai N."/>
            <person name="Sheng W."/>
            <person name="Hou X."/>
            <person name="Wei L."/>
        </authorList>
    </citation>
    <scope>NUCLEOTIDE SEQUENCE</scope>
    <source>
        <strain evidence="1">G02</strain>
        <tissue evidence="1">Leaf</tissue>
    </source>
</reference>
<dbReference type="AlphaFoldDB" id="A0AAW2KAP7"/>
<proteinExistence type="predicted"/>